<feature type="transmembrane region" description="Helical" evidence="1">
    <location>
        <begin position="14"/>
        <end position="36"/>
    </location>
</feature>
<evidence type="ECO:0000259" key="2">
    <source>
        <dbReference type="Pfam" id="PF26566"/>
    </source>
</evidence>
<keyword evidence="4" id="KW-1185">Reference proteome</keyword>
<sequence length="171" mass="19763">MGTKTYTPQSRRKYLDFILIKLFLINAIVLGGLWWYVGPLSGVVFAKIIMGTWIYCAIVFVTPLLILFFNHKTKAKGMAIFLEKVVNVLIFDLKGIKSTVAIDDIKEITICMSPPVFDKRIDWMMWGIYSYSKFELKDGNIVVVSCLVWDNVEEVLPPSLIRRKKVWFPMM</sequence>
<evidence type="ECO:0000313" key="4">
    <source>
        <dbReference type="Proteomes" id="UP000266183"/>
    </source>
</evidence>
<dbReference type="KEGG" id="chk:D4L85_19035"/>
<feature type="transmembrane region" description="Helical" evidence="1">
    <location>
        <begin position="48"/>
        <end position="69"/>
    </location>
</feature>
<organism evidence="3 4">
    <name type="scientific">Chryseolinea soli</name>
    <dbReference type="NCBI Taxonomy" id="2321403"/>
    <lineage>
        <taxon>Bacteria</taxon>
        <taxon>Pseudomonadati</taxon>
        <taxon>Bacteroidota</taxon>
        <taxon>Cytophagia</taxon>
        <taxon>Cytophagales</taxon>
        <taxon>Fulvivirgaceae</taxon>
        <taxon>Chryseolinea</taxon>
    </lineage>
</organism>
<dbReference type="RefSeq" id="WP_119755794.1">
    <property type="nucleotide sequence ID" value="NZ_CP032382.1"/>
</dbReference>
<proteinExistence type="predicted"/>
<dbReference type="Pfam" id="PF26566">
    <property type="entry name" value="PH_40"/>
    <property type="match status" value="1"/>
</dbReference>
<dbReference type="Proteomes" id="UP000266183">
    <property type="component" value="Chromosome"/>
</dbReference>
<name>A0A385SQH5_9BACT</name>
<keyword evidence="1" id="KW-1133">Transmembrane helix</keyword>
<accession>A0A385SQH5</accession>
<evidence type="ECO:0000256" key="1">
    <source>
        <dbReference type="SAM" id="Phobius"/>
    </source>
</evidence>
<dbReference type="AlphaFoldDB" id="A0A385SQH5"/>
<protein>
    <recommendedName>
        <fullName evidence="2">PH domain-containing protein</fullName>
    </recommendedName>
</protein>
<keyword evidence="1" id="KW-0472">Membrane</keyword>
<gene>
    <name evidence="3" type="ORF">D4L85_19035</name>
</gene>
<dbReference type="OrthoDB" id="982021at2"/>
<evidence type="ECO:0000313" key="3">
    <source>
        <dbReference type="EMBL" id="AYB32541.1"/>
    </source>
</evidence>
<feature type="domain" description="PH" evidence="2">
    <location>
        <begin position="6"/>
        <end position="150"/>
    </location>
</feature>
<dbReference type="InterPro" id="IPR058916">
    <property type="entry name" value="PH_40"/>
</dbReference>
<keyword evidence="1" id="KW-0812">Transmembrane</keyword>
<dbReference type="EMBL" id="CP032382">
    <property type="protein sequence ID" value="AYB32541.1"/>
    <property type="molecule type" value="Genomic_DNA"/>
</dbReference>
<reference evidence="4" key="1">
    <citation type="submission" date="2018-09" db="EMBL/GenBank/DDBJ databases">
        <title>Chryseolinea sp. KIS68-18 isolated from soil.</title>
        <authorList>
            <person name="Weon H.-Y."/>
            <person name="Kwon S.-W."/>
            <person name="Lee S.A."/>
        </authorList>
    </citation>
    <scope>NUCLEOTIDE SEQUENCE [LARGE SCALE GENOMIC DNA]</scope>
    <source>
        <strain evidence="4">KIS68-18</strain>
    </source>
</reference>